<dbReference type="Proteomes" id="UP001497480">
    <property type="component" value="Unassembled WGS sequence"/>
</dbReference>
<accession>A0AAV1XDM3</accession>
<proteinExistence type="predicted"/>
<organism evidence="1 2">
    <name type="scientific">Lupinus luteus</name>
    <name type="common">European yellow lupine</name>
    <dbReference type="NCBI Taxonomy" id="3873"/>
    <lineage>
        <taxon>Eukaryota</taxon>
        <taxon>Viridiplantae</taxon>
        <taxon>Streptophyta</taxon>
        <taxon>Embryophyta</taxon>
        <taxon>Tracheophyta</taxon>
        <taxon>Spermatophyta</taxon>
        <taxon>Magnoliopsida</taxon>
        <taxon>eudicotyledons</taxon>
        <taxon>Gunneridae</taxon>
        <taxon>Pentapetalae</taxon>
        <taxon>rosids</taxon>
        <taxon>fabids</taxon>
        <taxon>Fabales</taxon>
        <taxon>Fabaceae</taxon>
        <taxon>Papilionoideae</taxon>
        <taxon>50 kb inversion clade</taxon>
        <taxon>genistoids sensu lato</taxon>
        <taxon>core genistoids</taxon>
        <taxon>Genisteae</taxon>
        <taxon>Lupinus</taxon>
    </lineage>
</organism>
<evidence type="ECO:0000313" key="1">
    <source>
        <dbReference type="EMBL" id="CAL0319835.1"/>
    </source>
</evidence>
<keyword evidence="2" id="KW-1185">Reference proteome</keyword>
<protein>
    <submittedName>
        <fullName evidence="1">Uncharacterized protein</fullName>
    </submittedName>
</protein>
<reference evidence="1 2" key="1">
    <citation type="submission" date="2024-03" db="EMBL/GenBank/DDBJ databases">
        <authorList>
            <person name="Martinez-Hernandez J."/>
        </authorList>
    </citation>
    <scope>NUCLEOTIDE SEQUENCE [LARGE SCALE GENOMIC DNA]</scope>
</reference>
<comment type="caution">
    <text evidence="1">The sequence shown here is derived from an EMBL/GenBank/DDBJ whole genome shotgun (WGS) entry which is preliminary data.</text>
</comment>
<dbReference type="EMBL" id="CAXHTB010000014">
    <property type="protein sequence ID" value="CAL0319835.1"/>
    <property type="molecule type" value="Genomic_DNA"/>
</dbReference>
<dbReference type="AlphaFoldDB" id="A0AAV1XDM3"/>
<sequence length="55" mass="6419">MEGVNSSMVRYHNRKKLAEQQPGIREQFVRHILLALCTFSQKEAWKFLLGESVIT</sequence>
<evidence type="ECO:0000313" key="2">
    <source>
        <dbReference type="Proteomes" id="UP001497480"/>
    </source>
</evidence>
<name>A0AAV1XDM3_LUPLU</name>
<gene>
    <name evidence="1" type="ORF">LLUT_LOCUS20895</name>
</gene>